<keyword evidence="2" id="KW-0833">Ubl conjugation pathway</keyword>
<dbReference type="Proteomes" id="UP000189703">
    <property type="component" value="Unplaced"/>
</dbReference>
<feature type="domain" description="NPH3" evidence="5">
    <location>
        <begin position="177"/>
        <end position="434"/>
    </location>
</feature>
<sequence>MVSRSGYLNSLIFNRRNNGEADAGMSVPIIQLDSLPGGCQTFELVVKFCYGLSVNLTGSNIAPLYCAAHFLEMGEDLKQGNLISRTEAFLSFLMLSSWKDMFRILKNCEAISAWAEELKILERCSESIAWKACMDPQAISCGDDEAQCLNVLTNNFNESKINTKDGAVGSHTEAESNWWFEDVSRLRIDHFIKVINAVKNRGMRSDVIGSCIIKWTEKWLLRIKKNIHDHLNEEPRVTIESLVKVLPTEKDSVCCNFLLHLLKVGMVMNINPELLMVLEKRVALLLESCSAGDLMVKNHHGDKDSVYDANLIIRVVEAYVSCVSSNSISRISVVASVVDEYLALVSMDSNLSVKSFQLLAEALPEAARSCHDRLYRAMDAYLKSHPILTEEERESVCRAMDYHKLSQEARKHAMRNDRLPSNFMVRFILLDHLNMARSMVDDTSRFQRTKTQAFITVSKSPAKNLIRTQKELEIMKQEVKRLKLQLNDLQLCRLELQKKVKRGAR</sequence>
<dbReference type="GeneID" id="104596650"/>
<keyword evidence="6" id="KW-1185">Reference proteome</keyword>
<proteinExistence type="inferred from homology"/>
<evidence type="ECO:0000259" key="5">
    <source>
        <dbReference type="PROSITE" id="PS51649"/>
    </source>
</evidence>
<dbReference type="InterPro" id="IPR011333">
    <property type="entry name" value="SKP1/BTB/POZ_sf"/>
</dbReference>
<dbReference type="OrthoDB" id="624345at2759"/>
<evidence type="ECO:0000256" key="4">
    <source>
        <dbReference type="SAM" id="Coils"/>
    </source>
</evidence>
<dbReference type="AlphaFoldDB" id="A0A1U8Q2X1"/>
<evidence type="ECO:0000313" key="7">
    <source>
        <dbReference type="RefSeq" id="XP_019053153.1"/>
    </source>
</evidence>
<name>A0A1U8Q2X1_NELNU</name>
<dbReference type="SUPFAM" id="SSF54695">
    <property type="entry name" value="POZ domain"/>
    <property type="match status" value="1"/>
</dbReference>
<gene>
    <name evidence="7" type="primary">LOC104596650</name>
</gene>
<evidence type="ECO:0000256" key="1">
    <source>
        <dbReference type="ARBA" id="ARBA00004906"/>
    </source>
</evidence>
<dbReference type="InterPro" id="IPR027356">
    <property type="entry name" value="NPH3_dom"/>
</dbReference>
<evidence type="ECO:0000313" key="6">
    <source>
        <dbReference type="Proteomes" id="UP000189703"/>
    </source>
</evidence>
<dbReference type="Pfam" id="PF03000">
    <property type="entry name" value="NPH3"/>
    <property type="match status" value="1"/>
</dbReference>
<evidence type="ECO:0000256" key="3">
    <source>
        <dbReference type="PROSITE-ProRule" id="PRU00982"/>
    </source>
</evidence>
<comment type="similarity">
    <text evidence="3">Belongs to the NPH3 family.</text>
</comment>
<feature type="coiled-coil region" evidence="4">
    <location>
        <begin position="465"/>
        <end position="499"/>
    </location>
</feature>
<reference evidence="7" key="1">
    <citation type="submission" date="2025-08" db="UniProtKB">
        <authorList>
            <consortium name="RefSeq"/>
        </authorList>
    </citation>
    <scope>IDENTIFICATION</scope>
</reference>
<keyword evidence="4" id="KW-0175">Coiled coil</keyword>
<dbReference type="PANTHER" id="PTHR32370">
    <property type="entry name" value="OS12G0117600 PROTEIN"/>
    <property type="match status" value="1"/>
</dbReference>
<dbReference type="InterPro" id="IPR043454">
    <property type="entry name" value="NPH3/RPT2-like"/>
</dbReference>
<comment type="pathway">
    <text evidence="1">Protein modification; protein ubiquitination.</text>
</comment>
<dbReference type="UniPathway" id="UPA00143"/>
<evidence type="ECO:0000256" key="2">
    <source>
        <dbReference type="ARBA" id="ARBA00022786"/>
    </source>
</evidence>
<organism evidence="6 7">
    <name type="scientific">Nelumbo nucifera</name>
    <name type="common">Sacred lotus</name>
    <dbReference type="NCBI Taxonomy" id="4432"/>
    <lineage>
        <taxon>Eukaryota</taxon>
        <taxon>Viridiplantae</taxon>
        <taxon>Streptophyta</taxon>
        <taxon>Embryophyta</taxon>
        <taxon>Tracheophyta</taxon>
        <taxon>Spermatophyta</taxon>
        <taxon>Magnoliopsida</taxon>
        <taxon>Proteales</taxon>
        <taxon>Nelumbonaceae</taxon>
        <taxon>Nelumbo</taxon>
    </lineage>
</organism>
<dbReference type="RefSeq" id="XP_019053153.1">
    <property type="nucleotide sequence ID" value="XM_019197608.1"/>
</dbReference>
<dbReference type="PROSITE" id="PS51649">
    <property type="entry name" value="NPH3"/>
    <property type="match status" value="1"/>
</dbReference>
<accession>A0A1U8Q2X1</accession>
<dbReference type="GO" id="GO:0016567">
    <property type="term" value="P:protein ubiquitination"/>
    <property type="evidence" value="ECO:0007669"/>
    <property type="project" value="UniProtKB-UniPathway"/>
</dbReference>
<protein>
    <submittedName>
        <fullName evidence="7">Coleoptile phototropism protein 1-like isoform X2</fullName>
    </submittedName>
</protein>
<dbReference type="OMA" id="CTEAISW"/>